<reference evidence="1 2" key="1">
    <citation type="submission" date="2015-12" db="EMBL/GenBank/DDBJ databases">
        <title>Complete genome of Roseateles depolymerans KCTC 42856.</title>
        <authorList>
            <person name="Kim K.M."/>
        </authorList>
    </citation>
    <scope>NUCLEOTIDE SEQUENCE [LARGE SCALE GENOMIC DNA]</scope>
    <source>
        <strain evidence="1 2">KCTC 42856</strain>
    </source>
</reference>
<dbReference type="EMBL" id="CP013729">
    <property type="protein sequence ID" value="ALV07355.1"/>
    <property type="molecule type" value="Genomic_DNA"/>
</dbReference>
<keyword evidence="2" id="KW-1185">Reference proteome</keyword>
<proteinExistence type="predicted"/>
<dbReference type="PANTHER" id="PTHR39217:SF1">
    <property type="entry name" value="GLUTATHIONE SYNTHETASE"/>
    <property type="match status" value="1"/>
</dbReference>
<dbReference type="Gene3D" id="3.30.470.20">
    <property type="entry name" value="ATP-grasp fold, B domain"/>
    <property type="match status" value="1"/>
</dbReference>
<name>A0A0U3N562_9BURK</name>
<dbReference type="STRING" id="76731.RD2015_2891"/>
<protein>
    <submittedName>
        <fullName evidence="1">Uncharacterized protein</fullName>
    </submittedName>
</protein>
<dbReference type="InterPro" id="IPR053191">
    <property type="entry name" value="DcsG_Biosynth_Enzyme"/>
</dbReference>
<dbReference type="OrthoDB" id="3373978at2"/>
<dbReference type="SUPFAM" id="SSF56059">
    <property type="entry name" value="Glutathione synthetase ATP-binding domain-like"/>
    <property type="match status" value="1"/>
</dbReference>
<dbReference type="PANTHER" id="PTHR39217">
    <property type="match status" value="1"/>
</dbReference>
<accession>A0A0U3N562</accession>
<evidence type="ECO:0000313" key="2">
    <source>
        <dbReference type="Proteomes" id="UP000060699"/>
    </source>
</evidence>
<sequence>MKTLALVTSAGSLPIDVDMPLLLKACQTVGLQAQVCDWEDPQVPWHRFDGAVLRSPWNYVEDLPAFLAWCDRVAQRTRLFNPPAVSRWSLDKRYLADLARHGVPVVPTEFLAPDVPEAESRQALQALMDRHPQSGEVVIKPTVGAYSRDVQRFARAAAHLAHRAIVRLQQRGCHVMLQPYLSAIDQDGETNLAFFDGHYSHAIRKSAMLMADGTVHVPTQDLRQARHADAREQAVAAQALQAAARHLQLREPLLYARVDLIRDPQGQPRVLELELCEPSLNLPFSEGSALRFAQAIAHRVGV</sequence>
<dbReference type="InterPro" id="IPR029063">
    <property type="entry name" value="SAM-dependent_MTases_sf"/>
</dbReference>
<dbReference type="Proteomes" id="UP000060699">
    <property type="component" value="Chromosome"/>
</dbReference>
<dbReference type="AlphaFoldDB" id="A0A0U3N562"/>
<dbReference type="KEGG" id="rdp:RD2015_2891"/>
<gene>
    <name evidence="1" type="ORF">RD2015_2891</name>
</gene>
<organism evidence="1 2">
    <name type="scientific">Roseateles depolymerans</name>
    <dbReference type="NCBI Taxonomy" id="76731"/>
    <lineage>
        <taxon>Bacteria</taxon>
        <taxon>Pseudomonadati</taxon>
        <taxon>Pseudomonadota</taxon>
        <taxon>Betaproteobacteria</taxon>
        <taxon>Burkholderiales</taxon>
        <taxon>Sphaerotilaceae</taxon>
        <taxon>Roseateles</taxon>
    </lineage>
</organism>
<evidence type="ECO:0000313" key="1">
    <source>
        <dbReference type="EMBL" id="ALV07355.1"/>
    </source>
</evidence>
<dbReference type="RefSeq" id="WP_058935479.1">
    <property type="nucleotide sequence ID" value="NZ_CP013729.1"/>
</dbReference>
<dbReference type="SUPFAM" id="SSF53335">
    <property type="entry name" value="S-adenosyl-L-methionine-dependent methyltransferases"/>
    <property type="match status" value="1"/>
</dbReference>